<dbReference type="InterPro" id="IPR054612">
    <property type="entry name" value="Phage_capsid-like_C"/>
</dbReference>
<comment type="subcellular location">
    <subcellularLocation>
        <location evidence="1">Virion</location>
    </subcellularLocation>
</comment>
<organism evidence="3 4">
    <name type="scientific">Staphylococcus delphini</name>
    <dbReference type="NCBI Taxonomy" id="53344"/>
    <lineage>
        <taxon>Bacteria</taxon>
        <taxon>Bacillati</taxon>
        <taxon>Bacillota</taxon>
        <taxon>Bacilli</taxon>
        <taxon>Bacillales</taxon>
        <taxon>Staphylococcaceae</taxon>
        <taxon>Staphylococcus</taxon>
        <taxon>Staphylococcus intermedius group</taxon>
    </lineage>
</organism>
<evidence type="ECO:0000256" key="1">
    <source>
        <dbReference type="ARBA" id="ARBA00004328"/>
    </source>
</evidence>
<proteinExistence type="predicted"/>
<accession>A0A2A4GUJ6</accession>
<gene>
    <name evidence="3" type="ORF">B5C08_11655</name>
</gene>
<evidence type="ECO:0000313" key="3">
    <source>
        <dbReference type="EMBL" id="PCF54108.1"/>
    </source>
</evidence>
<evidence type="ECO:0000313" key="4">
    <source>
        <dbReference type="Proteomes" id="UP000218335"/>
    </source>
</evidence>
<dbReference type="EMBL" id="MWUU01000019">
    <property type="protein sequence ID" value="PCF54108.1"/>
    <property type="molecule type" value="Genomic_DNA"/>
</dbReference>
<dbReference type="NCBIfam" id="TIGR01554">
    <property type="entry name" value="major_cap_HK97"/>
    <property type="match status" value="1"/>
</dbReference>
<feature type="domain" description="Phage capsid-like C-terminal" evidence="2">
    <location>
        <begin position="97"/>
        <end position="370"/>
    </location>
</feature>
<dbReference type="Proteomes" id="UP000218335">
    <property type="component" value="Unassembled WGS sequence"/>
</dbReference>
<dbReference type="SUPFAM" id="SSF56563">
    <property type="entry name" value="Major capsid protein gp5"/>
    <property type="match status" value="1"/>
</dbReference>
<reference evidence="3 4" key="1">
    <citation type="journal article" date="2017" name="PLoS ONE">
        <title>Development of a real-time PCR for detection of Staphylococcus pseudintermedius using a novel automated comparison of whole-genome sequences.</title>
        <authorList>
            <person name="Verstappen K.M."/>
            <person name="Huijbregts L."/>
            <person name="Spaninks M."/>
            <person name="Wagenaar J.A."/>
            <person name="Fluit A.C."/>
            <person name="Duim B."/>
        </authorList>
    </citation>
    <scope>NUCLEOTIDE SEQUENCE [LARGE SCALE GENOMIC DNA]</scope>
    <source>
        <strain evidence="3 4">215070706401-1</strain>
    </source>
</reference>
<evidence type="ECO:0000259" key="2">
    <source>
        <dbReference type="Pfam" id="PF05065"/>
    </source>
</evidence>
<dbReference type="InterPro" id="IPR024455">
    <property type="entry name" value="Phage_capsid"/>
</dbReference>
<name>A0A2A4GUJ6_9STAP</name>
<dbReference type="Pfam" id="PF05065">
    <property type="entry name" value="Phage_capsid"/>
    <property type="match status" value="1"/>
</dbReference>
<sequence>MSDMKQNKKKLRNYQEHKARFANLVQNGASEEEQSKAFGEMFDALSNDLQEEISAEVNNRVVDNSVLAKRSQDPLTSEERKFFNEINYEVGYTDEKVLPETVVERVFEDLQKTHPLLSKINFQNAGIKTRVIKADPAGQAVWGKIFGEIKGQLDAAFREEDFTQYKLTCFVVLPDDLSIFGPNWIERFVRTQIQEAISVGLESAIISGGGAAKTQPVGLTKDINKDTGAVTDKKSSGTLTFKDADTTVLELKDMLKNLSVDEKGRELSIDGKVALVVNPRDSWDIQARYTYLTANGGFVTVLPYNVSIVTSEFVQQGKLVAFVTDRYDAVRGGGLTVRKFDQTLALQDAVLFTAKTFAYGQPADNKASAVYDLDVVTSAKTQTPAGGTTDGVAEA</sequence>
<protein>
    <submittedName>
        <fullName evidence="3">Phage capsid protein</fullName>
    </submittedName>
</protein>
<comment type="caution">
    <text evidence="3">The sequence shown here is derived from an EMBL/GenBank/DDBJ whole genome shotgun (WGS) entry which is preliminary data.</text>
</comment>
<dbReference type="RefSeq" id="WP_096556205.1">
    <property type="nucleotide sequence ID" value="NZ_CP094734.1"/>
</dbReference>
<dbReference type="AlphaFoldDB" id="A0A2A4GUJ6"/>